<dbReference type="PANTHER" id="PTHR21248:SF20">
    <property type="entry name" value="CARDIOLIPIN SYNTHASE YWIE-RELATED"/>
    <property type="match status" value="1"/>
</dbReference>
<keyword evidence="10 11" id="KW-1208">Phospholipid metabolism</keyword>
<dbReference type="GO" id="GO:0005886">
    <property type="term" value="C:plasma membrane"/>
    <property type="evidence" value="ECO:0007669"/>
    <property type="project" value="UniProtKB-SubCell"/>
</dbReference>
<evidence type="ECO:0000256" key="10">
    <source>
        <dbReference type="ARBA" id="ARBA00023264"/>
    </source>
</evidence>
<dbReference type="PANTHER" id="PTHR21248">
    <property type="entry name" value="CARDIOLIPIN SYNTHASE"/>
    <property type="match status" value="1"/>
</dbReference>
<evidence type="ECO:0000259" key="13">
    <source>
        <dbReference type="PROSITE" id="PS50035"/>
    </source>
</evidence>
<dbReference type="Gene3D" id="3.30.870.10">
    <property type="entry name" value="Endonuclease Chain A"/>
    <property type="match status" value="2"/>
</dbReference>
<organism evidence="14 15">
    <name type="scientific">Halalkalibacter suaedae</name>
    <dbReference type="NCBI Taxonomy" id="2822140"/>
    <lineage>
        <taxon>Bacteria</taxon>
        <taxon>Bacillati</taxon>
        <taxon>Bacillota</taxon>
        <taxon>Bacilli</taxon>
        <taxon>Bacillales</taxon>
        <taxon>Bacillaceae</taxon>
        <taxon>Halalkalibacter</taxon>
    </lineage>
</organism>
<dbReference type="InterPro" id="IPR030874">
    <property type="entry name" value="Cardiolipin_synth_Firmi"/>
</dbReference>
<evidence type="ECO:0000256" key="7">
    <source>
        <dbReference type="ARBA" id="ARBA00023098"/>
    </source>
</evidence>
<evidence type="ECO:0000256" key="2">
    <source>
        <dbReference type="ARBA" id="ARBA00022516"/>
    </source>
</evidence>
<evidence type="ECO:0000313" key="14">
    <source>
        <dbReference type="EMBL" id="MBP3950181.1"/>
    </source>
</evidence>
<keyword evidence="2 11" id="KW-0444">Lipid biosynthesis</keyword>
<dbReference type="HAMAP" id="MF_01916">
    <property type="entry name" value="Cardiolipin_synth_Cls"/>
    <property type="match status" value="1"/>
</dbReference>
<comment type="catalytic activity">
    <reaction evidence="11">
        <text>2 a 1,2-diacyl-sn-glycero-3-phospho-(1'-sn-glycerol) = a cardiolipin + glycerol</text>
        <dbReference type="Rhea" id="RHEA:31451"/>
        <dbReference type="ChEBI" id="CHEBI:17754"/>
        <dbReference type="ChEBI" id="CHEBI:62237"/>
        <dbReference type="ChEBI" id="CHEBI:64716"/>
    </reaction>
</comment>
<feature type="transmembrane region" description="Helical" evidence="11">
    <location>
        <begin position="59"/>
        <end position="78"/>
    </location>
</feature>
<keyword evidence="5" id="KW-0677">Repeat</keyword>
<sequence length="501" mass="57312">MKRTRQVLFLIVLAVTFSIATFTELPISVKAVSIIIYGLIILSIIYVLILENRSPYRTLLWVYALMFLPVIGYMFFLYSGQLEVRGHLYRQKREQARELLNTSLSFRSSSYWDQLDEREQCLSQLIKTFGDNPISFHSTTDVLKNGEETFSAIKEAIQKAESYIHLEYFTFESDEIGQEMIDLLCEKAGHSVEVRLIYDSFGSSSLSKKAIKQMKDAGIAVASFEPVQAGFLTQKLNFRNHRKIIVVDGDVGFVGGLNIGDEYLGRDPNIGFWRDTHLVLKGEVVKTLQKTFLLDWSYTADEKLVDSRYFESKKLEDSPGGVQILASGPDSPVEGIMGDLYYELIASAKKSVFIATPYFIPNKALRTALSMAGKKGIDVKIITPEINDSFLTKHATRSYFTEMLDYDIEIYLYQKGFLHEKMIMIDEEYGSIGTANFDLRSLHLNFEINAFLFETESVKDLVKHYREDLLDSQKVERETYEQRGILARTKESFARLFSPIL</sequence>
<dbReference type="PROSITE" id="PS50035">
    <property type="entry name" value="PLD"/>
    <property type="match status" value="2"/>
</dbReference>
<dbReference type="SUPFAM" id="SSF56024">
    <property type="entry name" value="Phospholipase D/nuclease"/>
    <property type="match status" value="2"/>
</dbReference>
<feature type="domain" description="PLD phosphodiesterase" evidence="13">
    <location>
        <begin position="414"/>
        <end position="441"/>
    </location>
</feature>
<dbReference type="GO" id="GO:0008808">
    <property type="term" value="F:cardiolipin synthase activity"/>
    <property type="evidence" value="ECO:0007669"/>
    <property type="project" value="UniProtKB-UniRule"/>
</dbReference>
<evidence type="ECO:0000256" key="5">
    <source>
        <dbReference type="ARBA" id="ARBA00022737"/>
    </source>
</evidence>
<comment type="function">
    <text evidence="11">Catalyzes the reversible phosphatidyl group transfer from one phosphatidylglycerol molecule to another to form cardiolipin (CL) (diphosphatidylglycerol) and glycerol.</text>
</comment>
<feature type="active site" evidence="11">
    <location>
        <position position="426"/>
    </location>
</feature>
<comment type="caution">
    <text evidence="14">The sequence shown here is derived from an EMBL/GenBank/DDBJ whole genome shotgun (WGS) entry which is preliminary data.</text>
</comment>
<dbReference type="InterPro" id="IPR022924">
    <property type="entry name" value="Cardiolipin_synthase"/>
</dbReference>
<keyword evidence="3 11" id="KW-0808">Transferase</keyword>
<dbReference type="CDD" id="cd09110">
    <property type="entry name" value="PLDc_CLS_1"/>
    <property type="match status" value="1"/>
</dbReference>
<comment type="subcellular location">
    <subcellularLocation>
        <location evidence="11">Cell membrane</location>
        <topology evidence="11">Multi-pass membrane protein</topology>
    </subcellularLocation>
</comment>
<dbReference type="EMBL" id="JAGKSQ010000001">
    <property type="protein sequence ID" value="MBP3950181.1"/>
    <property type="molecule type" value="Genomic_DNA"/>
</dbReference>
<keyword evidence="6 11" id="KW-1133">Transmembrane helix</keyword>
<dbReference type="EC" id="2.7.8.-" evidence="11 12"/>
<evidence type="ECO:0000256" key="8">
    <source>
        <dbReference type="ARBA" id="ARBA00023136"/>
    </source>
</evidence>
<keyword evidence="1 11" id="KW-1003">Cell membrane</keyword>
<evidence type="ECO:0000256" key="1">
    <source>
        <dbReference type="ARBA" id="ARBA00022475"/>
    </source>
</evidence>
<keyword evidence="7 11" id="KW-0443">Lipid metabolism</keyword>
<evidence type="ECO:0000256" key="12">
    <source>
        <dbReference type="NCBIfam" id="TIGR04265"/>
    </source>
</evidence>
<evidence type="ECO:0000256" key="9">
    <source>
        <dbReference type="ARBA" id="ARBA00023209"/>
    </source>
</evidence>
<feature type="transmembrane region" description="Helical" evidence="11">
    <location>
        <begin position="32"/>
        <end position="50"/>
    </location>
</feature>
<comment type="similarity">
    <text evidence="11">Belongs to the phospholipase D family. Cardiolipin synthase subfamily.</text>
</comment>
<keyword evidence="8 11" id="KW-0472">Membrane</keyword>
<reference evidence="14" key="1">
    <citation type="submission" date="2021-03" db="EMBL/GenBank/DDBJ databases">
        <title>Bacillus suaedae sp. nov., isolated from Suaeda aralocaspica.</title>
        <authorList>
            <person name="Lei R.F.R."/>
        </authorList>
    </citation>
    <scope>NUCLEOTIDE SEQUENCE</scope>
    <source>
        <strain evidence="14">YZJH907-2</strain>
    </source>
</reference>
<protein>
    <recommendedName>
        <fullName evidence="11 12">Cardiolipin synthase</fullName>
        <shortName evidence="11">CL synthase</shortName>
        <ecNumber evidence="11 12">2.7.8.-</ecNumber>
    </recommendedName>
</protein>
<feature type="active site" evidence="11">
    <location>
        <position position="241"/>
    </location>
</feature>
<keyword evidence="15" id="KW-1185">Reference proteome</keyword>
<evidence type="ECO:0000256" key="3">
    <source>
        <dbReference type="ARBA" id="ARBA00022679"/>
    </source>
</evidence>
<dbReference type="GO" id="GO:0032049">
    <property type="term" value="P:cardiolipin biosynthetic process"/>
    <property type="evidence" value="ECO:0007669"/>
    <property type="project" value="UniProtKB-UniRule"/>
</dbReference>
<dbReference type="InterPro" id="IPR001736">
    <property type="entry name" value="PLipase_D/transphosphatidylase"/>
</dbReference>
<feature type="active site" evidence="11">
    <location>
        <position position="421"/>
    </location>
</feature>
<evidence type="ECO:0000256" key="11">
    <source>
        <dbReference type="HAMAP-Rule" id="MF_01916"/>
    </source>
</evidence>
<evidence type="ECO:0000256" key="6">
    <source>
        <dbReference type="ARBA" id="ARBA00022989"/>
    </source>
</evidence>
<accession>A0A940WXP0</accession>
<proteinExistence type="inferred from homology"/>
<feature type="active site" evidence="11">
    <location>
        <position position="248"/>
    </location>
</feature>
<dbReference type="SMART" id="SM00155">
    <property type="entry name" value="PLDc"/>
    <property type="match status" value="2"/>
</dbReference>
<dbReference type="AlphaFoldDB" id="A0A940WXP0"/>
<name>A0A940WXP0_9BACI</name>
<dbReference type="Proteomes" id="UP000678228">
    <property type="component" value="Unassembled WGS sequence"/>
</dbReference>
<dbReference type="FunFam" id="3.30.870.10:FF:000014">
    <property type="entry name" value="Cardiolipin synthase"/>
    <property type="match status" value="1"/>
</dbReference>
<dbReference type="NCBIfam" id="TIGR04265">
    <property type="entry name" value="bac_cardiolipin"/>
    <property type="match status" value="1"/>
</dbReference>
<dbReference type="RefSeq" id="WP_210595791.1">
    <property type="nucleotide sequence ID" value="NZ_JAGKSQ010000001.1"/>
</dbReference>
<gene>
    <name evidence="14" type="primary">cls</name>
    <name evidence="14" type="ORF">J7W16_03480</name>
</gene>
<keyword evidence="9 11" id="KW-0594">Phospholipid biosynthesis</keyword>
<evidence type="ECO:0000256" key="4">
    <source>
        <dbReference type="ARBA" id="ARBA00022692"/>
    </source>
</evidence>
<dbReference type="CDD" id="cd09112">
    <property type="entry name" value="PLDc_CLS_2"/>
    <property type="match status" value="1"/>
</dbReference>
<feature type="active site" evidence="11">
    <location>
        <position position="243"/>
    </location>
</feature>
<dbReference type="InterPro" id="IPR025202">
    <property type="entry name" value="PLD-like_dom"/>
</dbReference>
<feature type="domain" description="PLD phosphodiesterase" evidence="13">
    <location>
        <begin position="236"/>
        <end position="263"/>
    </location>
</feature>
<keyword evidence="4 11" id="KW-0812">Transmembrane</keyword>
<evidence type="ECO:0000313" key="15">
    <source>
        <dbReference type="Proteomes" id="UP000678228"/>
    </source>
</evidence>
<dbReference type="Pfam" id="PF13091">
    <property type="entry name" value="PLDc_2"/>
    <property type="match status" value="2"/>
</dbReference>
<feature type="active site" evidence="11">
    <location>
        <position position="419"/>
    </location>
</feature>